<evidence type="ECO:0000313" key="3">
    <source>
        <dbReference type="Proteomes" id="UP000591272"/>
    </source>
</evidence>
<feature type="transmembrane region" description="Helical" evidence="1">
    <location>
        <begin position="156"/>
        <end position="175"/>
    </location>
</feature>
<protein>
    <submittedName>
        <fullName evidence="2">Uncharacterized protein</fullName>
    </submittedName>
</protein>
<dbReference type="Proteomes" id="UP000591272">
    <property type="component" value="Unassembled WGS sequence"/>
</dbReference>
<accession>A0A7Y9GF73</accession>
<feature type="transmembrane region" description="Helical" evidence="1">
    <location>
        <begin position="98"/>
        <end position="126"/>
    </location>
</feature>
<dbReference type="RefSeq" id="WP_179835981.1">
    <property type="nucleotide sequence ID" value="NZ_BMRD01000016.1"/>
</dbReference>
<sequence length="296" mass="31417">MSGAFTRGWYRLFLRTFPPAHRAEYGAEMLDTLLNDTSRRAPSPRETAGLLTAGFAARARAAAGEAGPWWADGVHLGLLMLALANLAYGIGDHASPGWLAASAVLVVALLRGWALMVLPLALAVAFSTGRAMLVGAETTSWPPQFFGPAYHNWASLAPYSVLAIGAMALAAIRAGNLSGPRALRVRPLWWLVIPAAALALTSMPGSREYGETWQLVRAGTEGVLLLAGVLATAIARSPRWALAATIYVLPAVASPLTNPPSNAQDTGYWLTLTGLLLAMAATAWRPQPVPERRHPQ</sequence>
<keyword evidence="3" id="KW-1185">Reference proteome</keyword>
<keyword evidence="1" id="KW-0812">Transmembrane</keyword>
<dbReference type="AlphaFoldDB" id="A0A7Y9GF73"/>
<name>A0A7Y9GF73_9ACTN</name>
<proteinExistence type="predicted"/>
<evidence type="ECO:0000313" key="2">
    <source>
        <dbReference type="EMBL" id="NYE15254.1"/>
    </source>
</evidence>
<feature type="transmembrane region" description="Helical" evidence="1">
    <location>
        <begin position="187"/>
        <end position="203"/>
    </location>
</feature>
<comment type="caution">
    <text evidence="2">The sequence shown here is derived from an EMBL/GenBank/DDBJ whole genome shotgun (WGS) entry which is preliminary data.</text>
</comment>
<dbReference type="EMBL" id="JACCBT010000001">
    <property type="protein sequence ID" value="NYE15254.1"/>
    <property type="molecule type" value="Genomic_DNA"/>
</dbReference>
<feature type="transmembrane region" description="Helical" evidence="1">
    <location>
        <begin position="73"/>
        <end position="91"/>
    </location>
</feature>
<feature type="transmembrane region" description="Helical" evidence="1">
    <location>
        <begin position="215"/>
        <end position="233"/>
    </location>
</feature>
<evidence type="ECO:0000256" key="1">
    <source>
        <dbReference type="SAM" id="Phobius"/>
    </source>
</evidence>
<feature type="transmembrane region" description="Helical" evidence="1">
    <location>
        <begin position="240"/>
        <end position="256"/>
    </location>
</feature>
<reference evidence="2 3" key="1">
    <citation type="submission" date="2020-07" db="EMBL/GenBank/DDBJ databases">
        <title>Sequencing the genomes of 1000 actinobacteria strains.</title>
        <authorList>
            <person name="Klenk H.-P."/>
        </authorList>
    </citation>
    <scope>NUCLEOTIDE SEQUENCE [LARGE SCALE GENOMIC DNA]</scope>
    <source>
        <strain evidence="2 3">DSM 43461</strain>
    </source>
</reference>
<keyword evidence="1" id="KW-1133">Transmembrane helix</keyword>
<gene>
    <name evidence="2" type="ORF">BJ999_005550</name>
</gene>
<organism evidence="2 3">
    <name type="scientific">Actinomadura citrea</name>
    <dbReference type="NCBI Taxonomy" id="46158"/>
    <lineage>
        <taxon>Bacteria</taxon>
        <taxon>Bacillati</taxon>
        <taxon>Actinomycetota</taxon>
        <taxon>Actinomycetes</taxon>
        <taxon>Streptosporangiales</taxon>
        <taxon>Thermomonosporaceae</taxon>
        <taxon>Actinomadura</taxon>
    </lineage>
</organism>
<feature type="transmembrane region" description="Helical" evidence="1">
    <location>
        <begin position="268"/>
        <end position="284"/>
    </location>
</feature>
<keyword evidence="1" id="KW-0472">Membrane</keyword>